<feature type="domain" description="Acyltransferase 3" evidence="4">
    <location>
        <begin position="6"/>
        <end position="302"/>
    </location>
</feature>
<accession>A0ABQ1ZLG1</accession>
<dbReference type="InterPro" id="IPR052734">
    <property type="entry name" value="Nod_factor_acetyltransferase"/>
</dbReference>
<feature type="transmembrane region" description="Helical" evidence="3">
    <location>
        <begin position="99"/>
        <end position="117"/>
    </location>
</feature>
<proteinExistence type="inferred from homology"/>
<evidence type="ECO:0000259" key="4">
    <source>
        <dbReference type="Pfam" id="PF01757"/>
    </source>
</evidence>
<comment type="subcellular location">
    <subcellularLocation>
        <location evidence="1">Membrane</location>
    </subcellularLocation>
</comment>
<gene>
    <name evidence="5" type="primary">ykrP</name>
    <name evidence="5" type="ORF">GCM10007362_01550</name>
</gene>
<keyword evidence="3" id="KW-0812">Transmembrane</keyword>
<evidence type="ECO:0000313" key="5">
    <source>
        <dbReference type="EMBL" id="GGH67994.1"/>
    </source>
</evidence>
<dbReference type="InterPro" id="IPR002656">
    <property type="entry name" value="Acyl_transf_3_dom"/>
</dbReference>
<feature type="transmembrane region" description="Helical" evidence="3">
    <location>
        <begin position="129"/>
        <end position="145"/>
    </location>
</feature>
<dbReference type="EMBL" id="BMDD01000001">
    <property type="protein sequence ID" value="GGH67994.1"/>
    <property type="molecule type" value="Genomic_DNA"/>
</dbReference>
<dbReference type="Proteomes" id="UP000605427">
    <property type="component" value="Unassembled WGS sequence"/>
</dbReference>
<protein>
    <submittedName>
        <fullName evidence="5">Membrane-bound acyltransferase YkrP</fullName>
    </submittedName>
</protein>
<keyword evidence="5" id="KW-0808">Transferase</keyword>
<reference evidence="6" key="1">
    <citation type="journal article" date="2019" name="Int. J. Syst. Evol. Microbiol.">
        <title>The Global Catalogue of Microorganisms (GCM) 10K type strain sequencing project: providing services to taxonomists for standard genome sequencing and annotation.</title>
        <authorList>
            <consortium name="The Broad Institute Genomics Platform"/>
            <consortium name="The Broad Institute Genome Sequencing Center for Infectious Disease"/>
            <person name="Wu L."/>
            <person name="Ma J."/>
        </authorList>
    </citation>
    <scope>NUCLEOTIDE SEQUENCE [LARGE SCALE GENOMIC DNA]</scope>
    <source>
        <strain evidence="6">CCM 8702</strain>
    </source>
</reference>
<keyword evidence="5" id="KW-0012">Acyltransferase</keyword>
<feature type="transmembrane region" description="Helical" evidence="3">
    <location>
        <begin position="181"/>
        <end position="202"/>
    </location>
</feature>
<evidence type="ECO:0000256" key="3">
    <source>
        <dbReference type="SAM" id="Phobius"/>
    </source>
</evidence>
<evidence type="ECO:0000256" key="1">
    <source>
        <dbReference type="ARBA" id="ARBA00004370"/>
    </source>
</evidence>
<dbReference type="RefSeq" id="WP_172237682.1">
    <property type="nucleotide sequence ID" value="NZ_BMDD01000001.1"/>
</dbReference>
<name>A0ABQ1ZLG1_9BACL</name>
<evidence type="ECO:0000256" key="2">
    <source>
        <dbReference type="ARBA" id="ARBA00007400"/>
    </source>
</evidence>
<feature type="transmembrane region" description="Helical" evidence="3">
    <location>
        <begin position="263"/>
        <end position="282"/>
    </location>
</feature>
<sequence length="339" mass="38671">MAKRDAYFDNMKVLLIALVVVGHLIEPLSSSEAYRPLYLLIYSFHIPLFVLISGYFCKEITSSDYRIKVVGSLIVPYLIFETLYSLFDYFVIGAQALRFSYFTPYWLMWFIFSMIIWKMLLPYAVKIRWALPISFVIAILAGYAVDAEYYASISRTIVFFPFFLAGYYLDKKHIDALRTLPMKIASAAVLGAAVLVMINYGSGIRPEWFYGSLPYAALDQPYWTAGLYRIAAYGASVLIGGAVMILITGRPLPYISVLGRNTLYAYLLHGFLVKGLIATGFYETYGESAWTWLLIPFGVLLAAGLSSEWMRVRFAWLLEPNLDRLFKKQNRDGRAEARR</sequence>
<keyword evidence="3" id="KW-1133">Transmembrane helix</keyword>
<feature type="transmembrane region" description="Helical" evidence="3">
    <location>
        <begin position="7"/>
        <end position="25"/>
    </location>
</feature>
<comment type="similarity">
    <text evidence="2">Belongs to the acyltransferase 3 family.</text>
</comment>
<comment type="caution">
    <text evidence="5">The sequence shown here is derived from an EMBL/GenBank/DDBJ whole genome shotgun (WGS) entry which is preliminary data.</text>
</comment>
<feature type="transmembrane region" description="Helical" evidence="3">
    <location>
        <begin position="288"/>
        <end position="305"/>
    </location>
</feature>
<dbReference type="Pfam" id="PF01757">
    <property type="entry name" value="Acyl_transf_3"/>
    <property type="match status" value="1"/>
</dbReference>
<feature type="transmembrane region" description="Helical" evidence="3">
    <location>
        <begin position="151"/>
        <end position="169"/>
    </location>
</feature>
<dbReference type="PANTHER" id="PTHR37312">
    <property type="entry name" value="MEMBRANE-BOUND ACYLTRANSFERASE YKRP-RELATED"/>
    <property type="match status" value="1"/>
</dbReference>
<feature type="transmembrane region" description="Helical" evidence="3">
    <location>
        <begin position="222"/>
        <end position="247"/>
    </location>
</feature>
<feature type="transmembrane region" description="Helical" evidence="3">
    <location>
        <begin position="37"/>
        <end position="57"/>
    </location>
</feature>
<keyword evidence="3" id="KW-0472">Membrane</keyword>
<dbReference type="PANTHER" id="PTHR37312:SF1">
    <property type="entry name" value="MEMBRANE-BOUND ACYLTRANSFERASE YKRP-RELATED"/>
    <property type="match status" value="1"/>
</dbReference>
<evidence type="ECO:0000313" key="6">
    <source>
        <dbReference type="Proteomes" id="UP000605427"/>
    </source>
</evidence>
<feature type="transmembrane region" description="Helical" evidence="3">
    <location>
        <begin position="69"/>
        <end position="87"/>
    </location>
</feature>
<organism evidence="5 6">
    <name type="scientific">Saccharibacillus endophyticus</name>
    <dbReference type="NCBI Taxonomy" id="2060666"/>
    <lineage>
        <taxon>Bacteria</taxon>
        <taxon>Bacillati</taxon>
        <taxon>Bacillota</taxon>
        <taxon>Bacilli</taxon>
        <taxon>Bacillales</taxon>
        <taxon>Paenibacillaceae</taxon>
        <taxon>Saccharibacillus</taxon>
    </lineage>
</organism>
<keyword evidence="6" id="KW-1185">Reference proteome</keyword>
<dbReference type="GO" id="GO:0016746">
    <property type="term" value="F:acyltransferase activity"/>
    <property type="evidence" value="ECO:0007669"/>
    <property type="project" value="UniProtKB-KW"/>
</dbReference>